<protein>
    <submittedName>
        <fullName evidence="2">Uncharacterized protein</fullName>
    </submittedName>
</protein>
<gene>
    <name evidence="2" type="ORF">M407DRAFT_244122</name>
</gene>
<evidence type="ECO:0000256" key="1">
    <source>
        <dbReference type="SAM" id="SignalP"/>
    </source>
</evidence>
<organism evidence="2 3">
    <name type="scientific">Tulasnella calospora MUT 4182</name>
    <dbReference type="NCBI Taxonomy" id="1051891"/>
    <lineage>
        <taxon>Eukaryota</taxon>
        <taxon>Fungi</taxon>
        <taxon>Dikarya</taxon>
        <taxon>Basidiomycota</taxon>
        <taxon>Agaricomycotina</taxon>
        <taxon>Agaricomycetes</taxon>
        <taxon>Cantharellales</taxon>
        <taxon>Tulasnellaceae</taxon>
        <taxon>Tulasnella</taxon>
    </lineage>
</organism>
<evidence type="ECO:0000313" key="2">
    <source>
        <dbReference type="EMBL" id="KIO25351.1"/>
    </source>
</evidence>
<accession>A0A0C3QGD8</accession>
<dbReference type="HOGENOM" id="CLU_2814298_0_0_1"/>
<feature type="signal peptide" evidence="1">
    <location>
        <begin position="1"/>
        <end position="18"/>
    </location>
</feature>
<reference evidence="3" key="2">
    <citation type="submission" date="2015-01" db="EMBL/GenBank/DDBJ databases">
        <title>Evolutionary Origins and Diversification of the Mycorrhizal Mutualists.</title>
        <authorList>
            <consortium name="DOE Joint Genome Institute"/>
            <consortium name="Mycorrhizal Genomics Consortium"/>
            <person name="Kohler A."/>
            <person name="Kuo A."/>
            <person name="Nagy L.G."/>
            <person name="Floudas D."/>
            <person name="Copeland A."/>
            <person name="Barry K.W."/>
            <person name="Cichocki N."/>
            <person name="Veneault-Fourrey C."/>
            <person name="LaButti K."/>
            <person name="Lindquist E.A."/>
            <person name="Lipzen A."/>
            <person name="Lundell T."/>
            <person name="Morin E."/>
            <person name="Murat C."/>
            <person name="Riley R."/>
            <person name="Ohm R."/>
            <person name="Sun H."/>
            <person name="Tunlid A."/>
            <person name="Henrissat B."/>
            <person name="Grigoriev I.V."/>
            <person name="Hibbett D.S."/>
            <person name="Martin F."/>
        </authorList>
    </citation>
    <scope>NUCLEOTIDE SEQUENCE [LARGE SCALE GENOMIC DNA]</scope>
    <source>
        <strain evidence="3">MUT 4182</strain>
    </source>
</reference>
<dbReference type="Proteomes" id="UP000054248">
    <property type="component" value="Unassembled WGS sequence"/>
</dbReference>
<reference evidence="2 3" key="1">
    <citation type="submission" date="2014-04" db="EMBL/GenBank/DDBJ databases">
        <authorList>
            <consortium name="DOE Joint Genome Institute"/>
            <person name="Kuo A."/>
            <person name="Girlanda M."/>
            <person name="Perotto S."/>
            <person name="Kohler A."/>
            <person name="Nagy L.G."/>
            <person name="Floudas D."/>
            <person name="Copeland A."/>
            <person name="Barry K.W."/>
            <person name="Cichocki N."/>
            <person name="Veneault-Fourrey C."/>
            <person name="LaButti K."/>
            <person name="Lindquist E.A."/>
            <person name="Lipzen A."/>
            <person name="Lundell T."/>
            <person name="Morin E."/>
            <person name="Murat C."/>
            <person name="Sun H."/>
            <person name="Tunlid A."/>
            <person name="Henrissat B."/>
            <person name="Grigoriev I.V."/>
            <person name="Hibbett D.S."/>
            <person name="Martin F."/>
            <person name="Nordberg H.P."/>
            <person name="Cantor M.N."/>
            <person name="Hua S.X."/>
        </authorList>
    </citation>
    <scope>NUCLEOTIDE SEQUENCE [LARGE SCALE GENOMIC DNA]</scope>
    <source>
        <strain evidence="2 3">MUT 4182</strain>
    </source>
</reference>
<keyword evidence="1" id="KW-0732">Signal</keyword>
<dbReference type="EMBL" id="KN823044">
    <property type="protein sequence ID" value="KIO25351.1"/>
    <property type="molecule type" value="Genomic_DNA"/>
</dbReference>
<name>A0A0C3QGD8_9AGAM</name>
<evidence type="ECO:0000313" key="3">
    <source>
        <dbReference type="Proteomes" id="UP000054248"/>
    </source>
</evidence>
<keyword evidence="3" id="KW-1185">Reference proteome</keyword>
<feature type="chain" id="PRO_5002168828" evidence="1">
    <location>
        <begin position="19"/>
        <end position="67"/>
    </location>
</feature>
<proteinExistence type="predicted"/>
<sequence>MLLHLLPILASFVVPAVADTFRAPVVALEEGNILHFAVDQSLVEDNLVAGNTFHRRRIDLVMGDSSF</sequence>
<dbReference type="AlphaFoldDB" id="A0A0C3QGD8"/>